<dbReference type="AlphaFoldDB" id="A0A9P4UGR6"/>
<organism evidence="1 2">
    <name type="scientific">Karstenula rhodostoma CBS 690.94</name>
    <dbReference type="NCBI Taxonomy" id="1392251"/>
    <lineage>
        <taxon>Eukaryota</taxon>
        <taxon>Fungi</taxon>
        <taxon>Dikarya</taxon>
        <taxon>Ascomycota</taxon>
        <taxon>Pezizomycotina</taxon>
        <taxon>Dothideomycetes</taxon>
        <taxon>Pleosporomycetidae</taxon>
        <taxon>Pleosporales</taxon>
        <taxon>Massarineae</taxon>
        <taxon>Didymosphaeriaceae</taxon>
        <taxon>Karstenula</taxon>
    </lineage>
</organism>
<gene>
    <name evidence="1" type="ORF">P171DRAFT_427648</name>
</gene>
<evidence type="ECO:0000313" key="1">
    <source>
        <dbReference type="EMBL" id="KAF2449450.1"/>
    </source>
</evidence>
<protein>
    <submittedName>
        <fullName evidence="1">Uncharacterized protein</fullName>
    </submittedName>
</protein>
<proteinExistence type="predicted"/>
<reference evidence="1" key="1">
    <citation type="journal article" date="2020" name="Stud. Mycol.">
        <title>101 Dothideomycetes genomes: a test case for predicting lifestyles and emergence of pathogens.</title>
        <authorList>
            <person name="Haridas S."/>
            <person name="Albert R."/>
            <person name="Binder M."/>
            <person name="Bloem J."/>
            <person name="Labutti K."/>
            <person name="Salamov A."/>
            <person name="Andreopoulos B."/>
            <person name="Baker S."/>
            <person name="Barry K."/>
            <person name="Bills G."/>
            <person name="Bluhm B."/>
            <person name="Cannon C."/>
            <person name="Castanera R."/>
            <person name="Culley D."/>
            <person name="Daum C."/>
            <person name="Ezra D."/>
            <person name="Gonzalez J."/>
            <person name="Henrissat B."/>
            <person name="Kuo A."/>
            <person name="Liang C."/>
            <person name="Lipzen A."/>
            <person name="Lutzoni F."/>
            <person name="Magnuson J."/>
            <person name="Mondo S."/>
            <person name="Nolan M."/>
            <person name="Ohm R."/>
            <person name="Pangilinan J."/>
            <person name="Park H.-J."/>
            <person name="Ramirez L."/>
            <person name="Alfaro M."/>
            <person name="Sun H."/>
            <person name="Tritt A."/>
            <person name="Yoshinaga Y."/>
            <person name="Zwiers L.-H."/>
            <person name="Turgeon B."/>
            <person name="Goodwin S."/>
            <person name="Spatafora J."/>
            <person name="Crous P."/>
            <person name="Grigoriev I."/>
        </authorList>
    </citation>
    <scope>NUCLEOTIDE SEQUENCE</scope>
    <source>
        <strain evidence="1">CBS 690.94</strain>
    </source>
</reference>
<keyword evidence="2" id="KW-1185">Reference proteome</keyword>
<comment type="caution">
    <text evidence="1">The sequence shown here is derived from an EMBL/GenBank/DDBJ whole genome shotgun (WGS) entry which is preliminary data.</text>
</comment>
<sequence length="206" mass="22052">MQYRTCINPHPVVLPASLCGPRMHPETNLSSLDYQQGLLPSSSIAKPFLVAHGSKDAHFHHSVTNALEKQYGAQAVSCRRFTARSVHAPAEVVGLGRILFAASRGYTHRAPRTIISAGAASRIQVFIFTQARRHLVETHPSPFRRLRTSAIHVAVAESAADCCVALTVACITSADAVVTVRSGHAGVLELVVAIDAACPAIIDVFE</sequence>
<dbReference type="Proteomes" id="UP000799764">
    <property type="component" value="Unassembled WGS sequence"/>
</dbReference>
<name>A0A9P4UGR6_9PLEO</name>
<evidence type="ECO:0000313" key="2">
    <source>
        <dbReference type="Proteomes" id="UP000799764"/>
    </source>
</evidence>
<accession>A0A9P4UGR6</accession>
<dbReference type="EMBL" id="MU001494">
    <property type="protein sequence ID" value="KAF2449450.1"/>
    <property type="molecule type" value="Genomic_DNA"/>
</dbReference>